<dbReference type="Pfam" id="PF02934">
    <property type="entry name" value="GatB_N"/>
    <property type="match status" value="1"/>
</dbReference>
<evidence type="ECO:0000256" key="4">
    <source>
        <dbReference type="ARBA" id="ARBA00022917"/>
    </source>
</evidence>
<evidence type="ECO:0000313" key="10">
    <source>
        <dbReference type="Proteomes" id="UP001208689"/>
    </source>
</evidence>
<dbReference type="Gene3D" id="3.30.1360.30">
    <property type="entry name" value="GAD-like domain"/>
    <property type="match status" value="1"/>
</dbReference>
<dbReference type="InterPro" id="IPR003789">
    <property type="entry name" value="Asn/Gln_tRNA_amidoTrase-B-like"/>
</dbReference>
<dbReference type="InterPro" id="IPR006075">
    <property type="entry name" value="Asn/Gln-tRNA_Trfase_suB/E_cat"/>
</dbReference>
<feature type="region of interest" description="Disordered" evidence="7">
    <location>
        <begin position="637"/>
        <end position="663"/>
    </location>
</feature>
<dbReference type="GO" id="GO:0016874">
    <property type="term" value="F:ligase activity"/>
    <property type="evidence" value="ECO:0007669"/>
    <property type="project" value="UniProtKB-KW"/>
</dbReference>
<evidence type="ECO:0000256" key="1">
    <source>
        <dbReference type="ARBA" id="ARBA00022598"/>
    </source>
</evidence>
<dbReference type="PANTHER" id="PTHR11659:SF2">
    <property type="entry name" value="GLUTAMYL-TRNA(GLN) AMIDOTRANSFERASE SUBUNIT E"/>
    <property type="match status" value="1"/>
</dbReference>
<name>A0ABY6HQY4_9ARCH</name>
<dbReference type="HAMAP" id="MF_00588">
    <property type="entry name" value="GatE"/>
    <property type="match status" value="1"/>
</dbReference>
<evidence type="ECO:0000256" key="5">
    <source>
        <dbReference type="ARBA" id="ARBA00047913"/>
    </source>
</evidence>
<dbReference type="InterPro" id="IPR023168">
    <property type="entry name" value="GatB_Yqey_C_2"/>
</dbReference>
<comment type="catalytic activity">
    <reaction evidence="5 6">
        <text>L-glutamyl-tRNA(Gln) + L-glutamine + ATP + H2O = L-glutaminyl-tRNA(Gln) + L-glutamate + ADP + phosphate + H(+)</text>
        <dbReference type="Rhea" id="RHEA:17521"/>
        <dbReference type="Rhea" id="RHEA-COMP:9681"/>
        <dbReference type="Rhea" id="RHEA-COMP:9684"/>
        <dbReference type="ChEBI" id="CHEBI:15377"/>
        <dbReference type="ChEBI" id="CHEBI:15378"/>
        <dbReference type="ChEBI" id="CHEBI:29985"/>
        <dbReference type="ChEBI" id="CHEBI:30616"/>
        <dbReference type="ChEBI" id="CHEBI:43474"/>
        <dbReference type="ChEBI" id="CHEBI:58359"/>
        <dbReference type="ChEBI" id="CHEBI:78520"/>
        <dbReference type="ChEBI" id="CHEBI:78521"/>
        <dbReference type="ChEBI" id="CHEBI:456216"/>
    </reaction>
</comment>
<dbReference type="SUPFAM" id="SSF89095">
    <property type="entry name" value="GatB/YqeY motif"/>
    <property type="match status" value="1"/>
</dbReference>
<feature type="domain" description="Asn/Gln amidotransferase" evidence="8">
    <location>
        <begin position="491"/>
        <end position="634"/>
    </location>
</feature>
<dbReference type="SMART" id="SM00845">
    <property type="entry name" value="GatB_Yqey"/>
    <property type="match status" value="1"/>
</dbReference>
<gene>
    <name evidence="6" type="primary">gatE</name>
    <name evidence="9" type="ORF">NEF87_002210</name>
</gene>
<dbReference type="Gene3D" id="1.10.10.410">
    <property type="match status" value="1"/>
</dbReference>
<dbReference type="NCBIfam" id="TIGR00134">
    <property type="entry name" value="gatE_arch"/>
    <property type="match status" value="1"/>
</dbReference>
<organism evidence="9 10">
    <name type="scientific">Candidatus Lokiarchaeum ossiferum</name>
    <dbReference type="NCBI Taxonomy" id="2951803"/>
    <lineage>
        <taxon>Archaea</taxon>
        <taxon>Promethearchaeati</taxon>
        <taxon>Promethearchaeota</taxon>
        <taxon>Promethearchaeia</taxon>
        <taxon>Promethearchaeales</taxon>
        <taxon>Promethearchaeaceae</taxon>
        <taxon>Candidatus Lokiarchaeum</taxon>
    </lineage>
</organism>
<keyword evidence="1 6" id="KW-0436">Ligase</keyword>
<keyword evidence="4 6" id="KW-0648">Protein biosynthesis</keyword>
<sequence length="663" mass="74417">MNVLNYEELGLRIGIEIHQQLASAKKLFCNCPNQLQGTRVPDFELLRKQRPVLGEEGKFDKGMLVEFLKKGSVVYEGYYDSTCTYELDETPPFACNPECIDIVLEIAHLFKMQIVREMHVCRKNYVDGSVPGGFQRTMELGQNGKLLLQNGKEIGIENIFLEEDAARRSKTEGKTSYFRIDRLGIPLTEITTTPDIHDPFEAKDAAYRIGLLLRSTNKVKRVLGSTRQDINISIKNGERIEIKGVQKLDWIPELVDFECHRQLKLIEIKNILAKSSVSVNDIERNPVDVTSIFTETPCKFVNAGIKKGLKFTGMKLKGFNSIFGIEVFPNIRFGTEVAGKVKVLTGLKGLIHSDEDLIGKYKFSEEEITQVKKKLQVEDSDLFILLLAKGQALDTALDVIIGRTKAAFIGVPEETRQAQDDGTHLFLRELGGEKRLYPDTDSPAISLSEERINRIKESLGPYPWDIIPVYAKKYELDPTIVEDLIMHGKLGVFEKLIPIMPENPTLVVRTITDMVKVLHRDQKNIENLTDHHFIELISGVKNGEVAKEAMEPILEIWTQYPALDLAKAKDRAGISTFDLTKLDSIIKEIIQKNLELITSRGRGAMGPLMGDLMKAVGRGAVDGKILSSKLNQALTPYFSSKPTKNARKSETKSSKSQKKGGKN</sequence>
<evidence type="ECO:0000256" key="3">
    <source>
        <dbReference type="ARBA" id="ARBA00022840"/>
    </source>
</evidence>
<evidence type="ECO:0000256" key="7">
    <source>
        <dbReference type="SAM" id="MobiDB-lite"/>
    </source>
</evidence>
<dbReference type="Proteomes" id="UP001208689">
    <property type="component" value="Chromosome"/>
</dbReference>
<dbReference type="SUPFAM" id="SSF55261">
    <property type="entry name" value="GAD domain-like"/>
    <property type="match status" value="1"/>
</dbReference>
<evidence type="ECO:0000256" key="2">
    <source>
        <dbReference type="ARBA" id="ARBA00022741"/>
    </source>
</evidence>
<protein>
    <recommendedName>
        <fullName evidence="6">Glutamyl-tRNA(Gln) amidotransferase subunit E</fullName>
        <shortName evidence="6">Glu-ADT subunit E</shortName>
        <ecNumber evidence="6">6.3.5.-</ecNumber>
    </recommendedName>
</protein>
<dbReference type="InterPro" id="IPR004115">
    <property type="entry name" value="GAD-like_sf"/>
</dbReference>
<keyword evidence="2 6" id="KW-0547">Nucleotide-binding</keyword>
<keyword evidence="3 6" id="KW-0067">ATP-binding</keyword>
<comment type="similarity">
    <text evidence="6">Belongs to the GatB/GatE family. GatE subfamily.</text>
</comment>
<keyword evidence="10" id="KW-1185">Reference proteome</keyword>
<evidence type="ECO:0000313" key="9">
    <source>
        <dbReference type="EMBL" id="UYP45925.1"/>
    </source>
</evidence>
<dbReference type="Pfam" id="PF02637">
    <property type="entry name" value="GatB_Yqey"/>
    <property type="match status" value="1"/>
</dbReference>
<evidence type="ECO:0000259" key="8">
    <source>
        <dbReference type="SMART" id="SM00845"/>
    </source>
</evidence>
<accession>A0ABY6HQY4</accession>
<dbReference type="InterPro" id="IPR004414">
    <property type="entry name" value="GatE"/>
</dbReference>
<dbReference type="EC" id="6.3.5.-" evidence="6"/>
<reference evidence="9" key="1">
    <citation type="submission" date="2022-09" db="EMBL/GenBank/DDBJ databases">
        <title>Actin cytoskeleton and complex cell architecture in an #Asgard archaeon.</title>
        <authorList>
            <person name="Ponce Toledo R.I."/>
            <person name="Schleper C."/>
            <person name="Rodrigues Oliveira T."/>
            <person name="Wollweber F."/>
            <person name="Xu J."/>
            <person name="Rittmann S."/>
            <person name="Klingl A."/>
            <person name="Pilhofer M."/>
        </authorList>
    </citation>
    <scope>NUCLEOTIDE SEQUENCE</scope>
    <source>
        <strain evidence="9">B-35</strain>
    </source>
</reference>
<dbReference type="PANTHER" id="PTHR11659">
    <property type="entry name" value="GLUTAMYL-TRNA GLN AMIDOTRANSFERASE SUBUNIT B MITOCHONDRIAL AND PROKARYOTIC PET112-RELATED"/>
    <property type="match status" value="1"/>
</dbReference>
<dbReference type="InterPro" id="IPR014746">
    <property type="entry name" value="Gln_synth/guanido_kin_cat_dom"/>
</dbReference>
<comment type="subunit">
    <text evidence="6">Heterodimer of GatD and GatE.</text>
</comment>
<dbReference type="EMBL" id="CP104013">
    <property type="protein sequence ID" value="UYP45925.1"/>
    <property type="molecule type" value="Genomic_DNA"/>
</dbReference>
<comment type="function">
    <text evidence="6">Allows the formation of correctly charged Gln-tRNA(Gln) through the transamidation of misacylated Glu-tRNA(Gln) in organisms which lack glutaminyl-tRNA synthetase. The reaction takes place in the presence of glutamine and ATP through an activated gamma-phospho-Glu-tRNA(Gln). The GatDE system is specific for glutamate and does not act on aspartate.</text>
</comment>
<proteinExistence type="inferred from homology"/>
<evidence type="ECO:0000256" key="6">
    <source>
        <dbReference type="HAMAP-Rule" id="MF_00588"/>
    </source>
</evidence>
<dbReference type="SUPFAM" id="SSF55931">
    <property type="entry name" value="Glutamine synthetase/guanido kinase"/>
    <property type="match status" value="1"/>
</dbReference>
<dbReference type="InterPro" id="IPR017959">
    <property type="entry name" value="Asn/Gln-tRNA_amidoTrfase_suB/E"/>
</dbReference>
<dbReference type="NCBIfam" id="NF003107">
    <property type="entry name" value="PRK04028.1"/>
    <property type="match status" value="1"/>
</dbReference>
<dbReference type="InterPro" id="IPR018027">
    <property type="entry name" value="Asn/Gln_amidotransferase"/>
</dbReference>